<sequence length="610" mass="64884">MSAPGIGGGHLAEHREEGALATLRRGLRMMPEFRRGLPATFALALIATGGRVVVPIAVQQVIDRGLTGPGGPDLDLVRNLVLLCAAVVLLTAVAVYRMNVRLFRTTETALAGLRARAFRHVHDLSMLHQQGQRRGSLVSRVTSDVDQLSTFMQWGGVLGVVSLGQLLVATAVMAVYSWQLTLLVLGCFVPLALAVRVFARRLATAHGVVRERVGDVLAAVSESVVGAPTVRAYGIRQRTAARLDRAIGRHYRAQVAAQKVTAAVFVSGEFVAALATAAVVVAGVLLGLAGDITAGTLVAFLFLVTLFIAPVQTASEVLNEAQNAVAGFRRVLDVLATEPDVRDPAEADPARARELPHHPLGVRFEHVSFRYAPGARPALDDVDLEIAPRRRVAIVGETGSGKTTLAKLVTRLMDPTEGRVLLGGVPLAEVSFASLRERVVMVPQDGFLFDATIADNVRYGRPGLTDAEVLAAFAQLGLSAWVEGLAEGVATRVGQRGESLSAGERQLVAVARAYVADPDLLVLDEATSAVDPATERRLTHALDRLTDGRTTLTIAHRLSTAERADEVLVVDAGRVVQRGTHAELVDAEGPYARLHASWRRSAAGDPQQAS</sequence>
<dbReference type="InterPro" id="IPR017871">
    <property type="entry name" value="ABC_transporter-like_CS"/>
</dbReference>
<keyword evidence="3" id="KW-1003">Cell membrane</keyword>
<feature type="domain" description="ABC transmembrane type-1" evidence="12">
    <location>
        <begin position="39"/>
        <end position="323"/>
    </location>
</feature>
<accession>A0A1I4FN71</accession>
<dbReference type="RefSeq" id="WP_245753634.1">
    <property type="nucleotide sequence ID" value="NZ_FOSW01000007.1"/>
</dbReference>
<keyword evidence="7 13" id="KW-0067">ATP-binding</keyword>
<reference evidence="13 14" key="1">
    <citation type="submission" date="2016-10" db="EMBL/GenBank/DDBJ databases">
        <authorList>
            <person name="de Groot N.N."/>
        </authorList>
    </citation>
    <scope>NUCLEOTIDE SEQUENCE [LARGE SCALE GENOMIC DNA]</scope>
    <source>
        <strain evidence="13 14">DSM 45317</strain>
    </source>
</reference>
<evidence type="ECO:0000259" key="11">
    <source>
        <dbReference type="PROSITE" id="PS50893"/>
    </source>
</evidence>
<dbReference type="GO" id="GO:0005886">
    <property type="term" value="C:plasma membrane"/>
    <property type="evidence" value="ECO:0007669"/>
    <property type="project" value="UniProtKB-SubCell"/>
</dbReference>
<dbReference type="Proteomes" id="UP000199152">
    <property type="component" value="Unassembled WGS sequence"/>
</dbReference>
<dbReference type="Gene3D" id="3.40.50.300">
    <property type="entry name" value="P-loop containing nucleotide triphosphate hydrolases"/>
    <property type="match status" value="1"/>
</dbReference>
<keyword evidence="14" id="KW-1185">Reference proteome</keyword>
<dbReference type="GO" id="GO:0015421">
    <property type="term" value="F:ABC-type oligopeptide transporter activity"/>
    <property type="evidence" value="ECO:0007669"/>
    <property type="project" value="TreeGrafter"/>
</dbReference>
<comment type="subcellular location">
    <subcellularLocation>
        <location evidence="1">Cell membrane</location>
        <topology evidence="1">Multi-pass membrane protein</topology>
    </subcellularLocation>
</comment>
<keyword evidence="8 10" id="KW-1133">Transmembrane helix</keyword>
<feature type="transmembrane region" description="Helical" evidence="10">
    <location>
        <begin position="37"/>
        <end position="56"/>
    </location>
</feature>
<evidence type="ECO:0000256" key="8">
    <source>
        <dbReference type="ARBA" id="ARBA00022989"/>
    </source>
</evidence>
<dbReference type="PANTHER" id="PTHR43394">
    <property type="entry name" value="ATP-DEPENDENT PERMEASE MDL1, MITOCHONDRIAL"/>
    <property type="match status" value="1"/>
</dbReference>
<feature type="transmembrane region" description="Helical" evidence="10">
    <location>
        <begin position="292"/>
        <end position="311"/>
    </location>
</feature>
<evidence type="ECO:0000256" key="1">
    <source>
        <dbReference type="ARBA" id="ARBA00004651"/>
    </source>
</evidence>
<dbReference type="STRING" id="504800.SAMN04488085_107214"/>
<dbReference type="SUPFAM" id="SSF90123">
    <property type="entry name" value="ABC transporter transmembrane region"/>
    <property type="match status" value="1"/>
</dbReference>
<evidence type="ECO:0000256" key="10">
    <source>
        <dbReference type="SAM" id="Phobius"/>
    </source>
</evidence>
<feature type="transmembrane region" description="Helical" evidence="10">
    <location>
        <begin position="76"/>
        <end position="96"/>
    </location>
</feature>
<dbReference type="PANTHER" id="PTHR43394:SF1">
    <property type="entry name" value="ATP-BINDING CASSETTE SUB-FAMILY B MEMBER 10, MITOCHONDRIAL"/>
    <property type="match status" value="1"/>
</dbReference>
<keyword evidence="6" id="KW-0547">Nucleotide-binding</keyword>
<organism evidence="13 14">
    <name type="scientific">Geodermatophilus ruber</name>
    <dbReference type="NCBI Taxonomy" id="504800"/>
    <lineage>
        <taxon>Bacteria</taxon>
        <taxon>Bacillati</taxon>
        <taxon>Actinomycetota</taxon>
        <taxon>Actinomycetes</taxon>
        <taxon>Geodermatophilales</taxon>
        <taxon>Geodermatophilaceae</taxon>
        <taxon>Geodermatophilus</taxon>
    </lineage>
</organism>
<evidence type="ECO:0000256" key="5">
    <source>
        <dbReference type="ARBA" id="ARBA00022692"/>
    </source>
</evidence>
<dbReference type="GO" id="GO:0005524">
    <property type="term" value="F:ATP binding"/>
    <property type="evidence" value="ECO:0007669"/>
    <property type="project" value="UniProtKB-KW"/>
</dbReference>
<dbReference type="EMBL" id="FOSW01000007">
    <property type="protein sequence ID" value="SFL18286.1"/>
    <property type="molecule type" value="Genomic_DNA"/>
</dbReference>
<evidence type="ECO:0000259" key="12">
    <source>
        <dbReference type="PROSITE" id="PS50929"/>
    </source>
</evidence>
<dbReference type="InterPro" id="IPR011527">
    <property type="entry name" value="ABC1_TM_dom"/>
</dbReference>
<evidence type="ECO:0000256" key="4">
    <source>
        <dbReference type="ARBA" id="ARBA00022519"/>
    </source>
</evidence>
<feature type="transmembrane region" description="Helical" evidence="10">
    <location>
        <begin position="260"/>
        <end position="286"/>
    </location>
</feature>
<gene>
    <name evidence="13" type="ORF">SAMN04488085_107214</name>
</gene>
<feature type="domain" description="ABC transporter" evidence="11">
    <location>
        <begin position="362"/>
        <end position="597"/>
    </location>
</feature>
<dbReference type="InterPro" id="IPR003439">
    <property type="entry name" value="ABC_transporter-like_ATP-bd"/>
</dbReference>
<dbReference type="InParanoid" id="A0A1I4FN71"/>
<dbReference type="Gene3D" id="1.20.1560.10">
    <property type="entry name" value="ABC transporter type 1, transmembrane domain"/>
    <property type="match status" value="1"/>
</dbReference>
<evidence type="ECO:0000256" key="6">
    <source>
        <dbReference type="ARBA" id="ARBA00022741"/>
    </source>
</evidence>
<keyword evidence="5 10" id="KW-0812">Transmembrane</keyword>
<name>A0A1I4FN71_9ACTN</name>
<dbReference type="InterPro" id="IPR003593">
    <property type="entry name" value="AAA+_ATPase"/>
</dbReference>
<dbReference type="Pfam" id="PF00005">
    <property type="entry name" value="ABC_tran"/>
    <property type="match status" value="1"/>
</dbReference>
<evidence type="ECO:0000256" key="2">
    <source>
        <dbReference type="ARBA" id="ARBA00022448"/>
    </source>
</evidence>
<feature type="transmembrane region" description="Helical" evidence="10">
    <location>
        <begin position="157"/>
        <end position="176"/>
    </location>
</feature>
<evidence type="ECO:0000256" key="9">
    <source>
        <dbReference type="ARBA" id="ARBA00023136"/>
    </source>
</evidence>
<keyword evidence="2" id="KW-0813">Transport</keyword>
<dbReference type="InterPro" id="IPR036640">
    <property type="entry name" value="ABC1_TM_sf"/>
</dbReference>
<evidence type="ECO:0000313" key="14">
    <source>
        <dbReference type="Proteomes" id="UP000199152"/>
    </source>
</evidence>
<dbReference type="Pfam" id="PF00664">
    <property type="entry name" value="ABC_membrane"/>
    <property type="match status" value="1"/>
</dbReference>
<dbReference type="SMART" id="SM00382">
    <property type="entry name" value="AAA"/>
    <property type="match status" value="1"/>
</dbReference>
<dbReference type="InterPro" id="IPR027417">
    <property type="entry name" value="P-loop_NTPase"/>
</dbReference>
<dbReference type="FunFam" id="3.40.50.300:FF:001001">
    <property type="entry name" value="Multidrug ABC transporter ATP-binding protein"/>
    <property type="match status" value="1"/>
</dbReference>
<dbReference type="PROSITE" id="PS00211">
    <property type="entry name" value="ABC_TRANSPORTER_1"/>
    <property type="match status" value="1"/>
</dbReference>
<proteinExistence type="predicted"/>
<dbReference type="InterPro" id="IPR039421">
    <property type="entry name" value="Type_1_exporter"/>
</dbReference>
<feature type="transmembrane region" description="Helical" evidence="10">
    <location>
        <begin position="182"/>
        <end position="199"/>
    </location>
</feature>
<evidence type="ECO:0000256" key="7">
    <source>
        <dbReference type="ARBA" id="ARBA00022840"/>
    </source>
</evidence>
<dbReference type="SUPFAM" id="SSF52540">
    <property type="entry name" value="P-loop containing nucleoside triphosphate hydrolases"/>
    <property type="match status" value="1"/>
</dbReference>
<dbReference type="PROSITE" id="PS50893">
    <property type="entry name" value="ABC_TRANSPORTER_2"/>
    <property type="match status" value="1"/>
</dbReference>
<dbReference type="PROSITE" id="PS50929">
    <property type="entry name" value="ABC_TM1F"/>
    <property type="match status" value="1"/>
</dbReference>
<dbReference type="GO" id="GO:0016887">
    <property type="term" value="F:ATP hydrolysis activity"/>
    <property type="evidence" value="ECO:0007669"/>
    <property type="project" value="InterPro"/>
</dbReference>
<protein>
    <submittedName>
        <fullName evidence="13">Putative ABC transport system ATP-binding protein</fullName>
    </submittedName>
</protein>
<dbReference type="FunCoup" id="A0A1I4FN71">
    <property type="interactions" value="296"/>
</dbReference>
<evidence type="ECO:0000313" key="13">
    <source>
        <dbReference type="EMBL" id="SFL18286.1"/>
    </source>
</evidence>
<keyword evidence="9 10" id="KW-0472">Membrane</keyword>
<keyword evidence="4" id="KW-0997">Cell inner membrane</keyword>
<dbReference type="AlphaFoldDB" id="A0A1I4FN71"/>
<evidence type="ECO:0000256" key="3">
    <source>
        <dbReference type="ARBA" id="ARBA00022475"/>
    </source>
</evidence>